<dbReference type="EMBL" id="LUUL01000095">
    <property type="protein sequence ID" value="OAI23931.1"/>
    <property type="molecule type" value="Genomic_DNA"/>
</dbReference>
<dbReference type="GO" id="GO:0005524">
    <property type="term" value="F:ATP binding"/>
    <property type="evidence" value="ECO:0007669"/>
    <property type="project" value="UniProtKB-KW"/>
</dbReference>
<dbReference type="InterPro" id="IPR000330">
    <property type="entry name" value="SNF2_N"/>
</dbReference>
<dbReference type="InterPro" id="IPR049730">
    <property type="entry name" value="SNF2/RAD54-like_C"/>
</dbReference>
<keyword evidence="3 7" id="KW-0347">Helicase</keyword>
<dbReference type="InterPro" id="IPR038718">
    <property type="entry name" value="SNF2-like_sf"/>
</dbReference>
<dbReference type="CDD" id="cd18011">
    <property type="entry name" value="DEXDc_RapA"/>
    <property type="match status" value="1"/>
</dbReference>
<feature type="domain" description="Helicase C-terminal" evidence="6">
    <location>
        <begin position="427"/>
        <end position="601"/>
    </location>
</feature>
<dbReference type="InterPro" id="IPR057342">
    <property type="entry name" value="DEXDc_RapA"/>
</dbReference>
<dbReference type="PANTHER" id="PTHR45766">
    <property type="entry name" value="DNA ANNEALING HELICASE AND ENDONUCLEASE ZRANB3 FAMILY MEMBER"/>
    <property type="match status" value="1"/>
</dbReference>
<keyword evidence="4" id="KW-0067">ATP-binding</keyword>
<dbReference type="PANTHER" id="PTHR45766:SF6">
    <property type="entry name" value="SWI_SNF-RELATED MATRIX-ASSOCIATED ACTIN-DEPENDENT REGULATOR OF CHROMATIN SUBFAMILY A-LIKE PROTEIN 1"/>
    <property type="match status" value="1"/>
</dbReference>
<dbReference type="Pfam" id="PF00271">
    <property type="entry name" value="Helicase_C"/>
    <property type="match status" value="1"/>
</dbReference>
<dbReference type="SMART" id="SM00487">
    <property type="entry name" value="DEXDc"/>
    <property type="match status" value="1"/>
</dbReference>
<dbReference type="InterPro" id="IPR027417">
    <property type="entry name" value="P-loop_NTPase"/>
</dbReference>
<reference evidence="7 8" key="1">
    <citation type="submission" date="2016-03" db="EMBL/GenBank/DDBJ databases">
        <authorList>
            <person name="Heylen K."/>
            <person name="De Vos P."/>
            <person name="Vekeman B."/>
        </authorList>
    </citation>
    <scope>NUCLEOTIDE SEQUENCE [LARGE SCALE GENOMIC DNA]</scope>
    <source>
        <strain evidence="7 8">R-49807</strain>
    </source>
</reference>
<dbReference type="Proteomes" id="UP000077734">
    <property type="component" value="Unassembled WGS sequence"/>
</dbReference>
<evidence type="ECO:0000259" key="5">
    <source>
        <dbReference type="PROSITE" id="PS51192"/>
    </source>
</evidence>
<name>A0AA91I494_9GAMM</name>
<dbReference type="PROSITE" id="PS51192">
    <property type="entry name" value="HELICASE_ATP_BIND_1"/>
    <property type="match status" value="1"/>
</dbReference>
<organism evidence="7 8">
    <name type="scientific">Methylomonas koyamae</name>
    <dbReference type="NCBI Taxonomy" id="702114"/>
    <lineage>
        <taxon>Bacteria</taxon>
        <taxon>Pseudomonadati</taxon>
        <taxon>Pseudomonadota</taxon>
        <taxon>Gammaproteobacteria</taxon>
        <taxon>Methylococcales</taxon>
        <taxon>Methylococcaceae</taxon>
        <taxon>Methylomonas</taxon>
    </lineage>
</organism>
<dbReference type="GO" id="GO:0016787">
    <property type="term" value="F:hydrolase activity"/>
    <property type="evidence" value="ECO:0007669"/>
    <property type="project" value="UniProtKB-KW"/>
</dbReference>
<dbReference type="InterPro" id="IPR001650">
    <property type="entry name" value="Helicase_C-like"/>
</dbReference>
<dbReference type="SMART" id="SM00490">
    <property type="entry name" value="HELICc"/>
    <property type="match status" value="1"/>
</dbReference>
<feature type="domain" description="Helicase ATP-binding" evidence="5">
    <location>
        <begin position="121"/>
        <end position="293"/>
    </location>
</feature>
<dbReference type="CDD" id="cd18793">
    <property type="entry name" value="SF2_C_SNF"/>
    <property type="match status" value="1"/>
</dbReference>
<keyword evidence="8" id="KW-1185">Reference proteome</keyword>
<dbReference type="RefSeq" id="WP_064028679.1">
    <property type="nucleotide sequence ID" value="NZ_LUUL01000095.1"/>
</dbReference>
<dbReference type="GO" id="GO:0004386">
    <property type="term" value="F:helicase activity"/>
    <property type="evidence" value="ECO:0007669"/>
    <property type="project" value="UniProtKB-KW"/>
</dbReference>
<evidence type="ECO:0000256" key="1">
    <source>
        <dbReference type="ARBA" id="ARBA00022741"/>
    </source>
</evidence>
<evidence type="ECO:0000256" key="4">
    <source>
        <dbReference type="ARBA" id="ARBA00022840"/>
    </source>
</evidence>
<dbReference type="PROSITE" id="PS51194">
    <property type="entry name" value="HELICASE_CTER"/>
    <property type="match status" value="1"/>
</dbReference>
<protein>
    <submittedName>
        <fullName evidence="7">Helicase</fullName>
    </submittedName>
</protein>
<evidence type="ECO:0000313" key="7">
    <source>
        <dbReference type="EMBL" id="OAI23931.1"/>
    </source>
</evidence>
<dbReference type="Gene3D" id="3.40.50.10810">
    <property type="entry name" value="Tandem AAA-ATPase domain"/>
    <property type="match status" value="1"/>
</dbReference>
<proteinExistence type="predicted"/>
<gene>
    <name evidence="7" type="ORF">A1356_16900</name>
</gene>
<evidence type="ECO:0000259" key="6">
    <source>
        <dbReference type="PROSITE" id="PS51194"/>
    </source>
</evidence>
<evidence type="ECO:0000256" key="2">
    <source>
        <dbReference type="ARBA" id="ARBA00022801"/>
    </source>
</evidence>
<dbReference type="SUPFAM" id="SSF52540">
    <property type="entry name" value="P-loop containing nucleoside triphosphate hydrolases"/>
    <property type="match status" value="2"/>
</dbReference>
<dbReference type="InterPro" id="IPR014001">
    <property type="entry name" value="Helicase_ATP-bd"/>
</dbReference>
<accession>A0AA91I494</accession>
<evidence type="ECO:0000313" key="8">
    <source>
        <dbReference type="Proteomes" id="UP000077734"/>
    </source>
</evidence>
<keyword evidence="1" id="KW-0547">Nucleotide-binding</keyword>
<evidence type="ECO:0000256" key="3">
    <source>
        <dbReference type="ARBA" id="ARBA00022806"/>
    </source>
</evidence>
<sequence>MTTHQQFASGLRIEARDAEWRIKRVDHSSDGGYLLTCEGLSEIVRGKESLFLTEQETQGAGIRILDPETTQLVDDLTPNFRASLLYLDTLLRKTPPTDEFIHIAQRAAMDQLPFQLDPAIQALSQPRQRILIADSVGLGKTLEAGILVSELIARGRGKRILVLAVKSMLAQFQQEFWNRFSIPLVRLDSVGLQRVRNRIPANHNPFHYFDRSIISIDTLKQDIEYRHHLEKAYWDIIIIDEAHNVAERNANSQRAKLAKLLATRSDTLIMLSATPHDGKATSFASLMNMLDPTAIANPKDYSQEDFRDKGLVIRRFKKDVREQLKQNFPEREIDTVRTPASSVEESAYDQLCAAKFYTLDGKGAGQLFRTVLEKALFSSPAACLSTIENRLKRLQGRASSDEIVADISTLEGLRLAIQAIKPSQFSKYQRLVTLLKPDGSSSLGWSPKQAEDRLVIFTESLITLDFLHKHLPDELGLKSQQVAVLRGDMRDKDLMDAVEQFNKLDSPIRMLLCSDVASEGINLHHLSHRMIHFDIPWSLMVFQQRNGRIDRYGQQRQPQIRYLLTESDNTKVRGDSRVLDILIEKDAQAGKNIGDPSEFMGKFNPEEEEAIVAAVIERDKKDDDDISDIFADLLNGTDTTTDLLAHFTPDTPPSHSFDQVLKQSPRLFEQDLHYADQALRWLRESGVDLQADIEGDLMRLTAPNDLVQRLRYLPSEVRPDNDRFILSNNKQRIYDELKRCREEDSPWPDIQYLWEQHPVMEWLADRALNAFGRHTAPVLRINTLSPQQQFVLIYGGFPNKRGHILVHDWLAVEFNNQTVVGIKSLEAFLEQLQLQPGKLANRGAVGDTASLQALLPLAIPPAKKELQKLRLSKQSKLSERLLKQLDHMNALKRRHVEQLEIDFGDSAQPEAIKKHRIDDRRAHIERVFQDHLDWLQNTQTTEEEPFIQVAAVFTGSSA</sequence>
<dbReference type="Gene3D" id="3.40.50.300">
    <property type="entry name" value="P-loop containing nucleotide triphosphate hydrolases"/>
    <property type="match status" value="1"/>
</dbReference>
<dbReference type="Pfam" id="PF00176">
    <property type="entry name" value="SNF2-rel_dom"/>
    <property type="match status" value="1"/>
</dbReference>
<dbReference type="AlphaFoldDB" id="A0AA91I494"/>
<comment type="caution">
    <text evidence="7">The sequence shown here is derived from an EMBL/GenBank/DDBJ whole genome shotgun (WGS) entry which is preliminary data.</text>
</comment>
<keyword evidence="2" id="KW-0378">Hydrolase</keyword>